<dbReference type="Proteomes" id="UP000281406">
    <property type="component" value="Unassembled WGS sequence"/>
</dbReference>
<dbReference type="InterPro" id="IPR011009">
    <property type="entry name" value="Kinase-like_dom_sf"/>
</dbReference>
<dbReference type="InterPro" id="IPR005821">
    <property type="entry name" value="Ion_trans_dom"/>
</dbReference>
<dbReference type="PROSITE" id="PS51158">
    <property type="entry name" value="ALPHA_KINASE"/>
    <property type="match status" value="1"/>
</dbReference>
<keyword evidence="11 28" id="KW-0812">Transmembrane</keyword>
<evidence type="ECO:0000256" key="28">
    <source>
        <dbReference type="SAM" id="Phobius"/>
    </source>
</evidence>
<keyword evidence="13" id="KW-0418">Kinase</keyword>
<organism evidence="30 31">
    <name type="scientific">Anabarilius grahami</name>
    <name type="common">Kanglang fish</name>
    <name type="synonym">Barilius grahami</name>
    <dbReference type="NCBI Taxonomy" id="495550"/>
    <lineage>
        <taxon>Eukaryota</taxon>
        <taxon>Metazoa</taxon>
        <taxon>Chordata</taxon>
        <taxon>Craniata</taxon>
        <taxon>Vertebrata</taxon>
        <taxon>Euteleostomi</taxon>
        <taxon>Actinopterygii</taxon>
        <taxon>Neopterygii</taxon>
        <taxon>Teleostei</taxon>
        <taxon>Ostariophysi</taxon>
        <taxon>Cypriniformes</taxon>
        <taxon>Xenocyprididae</taxon>
        <taxon>Xenocypridinae</taxon>
        <taxon>Xenocypridinae incertae sedis</taxon>
        <taxon>Anabarilius</taxon>
    </lineage>
</organism>
<keyword evidence="14" id="KW-0862">Zinc</keyword>
<keyword evidence="18 28" id="KW-0472">Membrane</keyword>
<evidence type="ECO:0000256" key="26">
    <source>
        <dbReference type="ARBA" id="ARBA00048679"/>
    </source>
</evidence>
<evidence type="ECO:0000256" key="19">
    <source>
        <dbReference type="ARBA" id="ARBA00023242"/>
    </source>
</evidence>
<keyword evidence="6" id="KW-0723">Serine/threonine-protein kinase</keyword>
<evidence type="ECO:0000256" key="17">
    <source>
        <dbReference type="ARBA" id="ARBA00023065"/>
    </source>
</evidence>
<dbReference type="InterPro" id="IPR050927">
    <property type="entry name" value="TRPM"/>
</dbReference>
<dbReference type="PANTHER" id="PTHR13800">
    <property type="entry name" value="TRANSIENT RECEPTOR POTENTIAL CATION CHANNEL, SUBFAMILY M, MEMBER 6"/>
    <property type="match status" value="1"/>
</dbReference>
<evidence type="ECO:0000313" key="30">
    <source>
        <dbReference type="EMBL" id="ROI27737.1"/>
    </source>
</evidence>
<dbReference type="PANTHER" id="PTHR13800:SF15">
    <property type="entry name" value="TRANSIENT RECEPTOR POTENTIAL CATION CHANNEL SUBFAMILY M MEMBER 6"/>
    <property type="match status" value="1"/>
</dbReference>
<evidence type="ECO:0000256" key="27">
    <source>
        <dbReference type="SAM" id="MobiDB-lite"/>
    </source>
</evidence>
<dbReference type="InterPro" id="IPR057366">
    <property type="entry name" value="TRPM-like"/>
</dbReference>
<keyword evidence="5" id="KW-1003">Cell membrane</keyword>
<evidence type="ECO:0000259" key="29">
    <source>
        <dbReference type="PROSITE" id="PS51158"/>
    </source>
</evidence>
<keyword evidence="17" id="KW-0406">Ion transport</keyword>
<keyword evidence="20" id="KW-0407">Ion channel</keyword>
<gene>
    <name evidence="30" type="ORF">DPX16_23059</name>
</gene>
<evidence type="ECO:0000256" key="6">
    <source>
        <dbReference type="ARBA" id="ARBA00022527"/>
    </source>
</evidence>
<keyword evidence="12" id="KW-0479">Metal-binding</keyword>
<keyword evidence="8" id="KW-0109">Calcium transport</keyword>
<evidence type="ECO:0000256" key="11">
    <source>
        <dbReference type="ARBA" id="ARBA00022692"/>
    </source>
</evidence>
<evidence type="ECO:0000256" key="24">
    <source>
        <dbReference type="ARBA" id="ARBA00036634"/>
    </source>
</evidence>
<feature type="region of interest" description="Disordered" evidence="27">
    <location>
        <begin position="536"/>
        <end position="570"/>
    </location>
</feature>
<sequence length="1866" mass="211260">MTNIIQLFSLQSRHTWIQATFNKRECVKFLPASRDHHRCCCGRLIAEHVGPYSGLLGHGPGPDSADEEEWSVLRHTSISPTDAFGSLDFQGSTKRTCRAKYVRLSCDTPPELLVQLMLREWHMEMPKLVISVHGGTDNFPLSPRVCQAFSTGLITAAESTGAWILTDGINAGVSKYVGDAVKIYGSHDHRKRNVVGITPWGIIENNSDLIGRDVLRHYQALGNPLSKRASLNGMHSHFLLVDDGTMGKSGCQIDLRKRLERHIHFQKIHPRLPQHVPLVCVVVEGGPAILSVVLEYVHRSSPVPVLVFEGTGRAADLLALIHKQTAIDRKLDSDIKEDVLLRIQDMFGVERPESTELFNILMECMEHRELITIFDSESEDLQEADVAILSTSLRGTRASPEEQLSITLAWDRADIAKDHILVYGQQWQVGSLEQTMLDALVMDRVSFVKLLIENGMTMNHFLTISRLEQLYNIHKGSSNNFLQHIIEDAKQTRLPAVYKISLIDIGMVIEYLIGGAYRSTYTRKSFRVMYSRFHSPAKEGGKETSSPFSKARKAAKTPEPSSSRSHFHRTAQPFRHQEGAVAPQDLKSAQSPDFVCTFNDLFVWAVLKHRQEMALFLWQHGEQAMARAVVACKLYRAMAVEAKESNMGDSMAEELKKKSLEFGQLAVDLLDQAFRENERMAMKLLTWEMKDWSNFTCLQMAVSSRLRPFVAHNCTQMLLTDLWMGRLNMSKNSWFKIIASILMPVAIQMLEFKSQAEMSHVPQPQEALQFGWDPGSPGASEQEGAANAIQGDEEKGSRCLCPWTRKVYDFYTAPVVKFWFHTMAFLGFLMLFSYTVLVRLDEKPNIQECLVITYILTMAAEKAREVWVLEPRKLTKKLKVWFSEYWNINDFMGILLFLVGVSLRWHQETRLASHIVYSLDFIFWSVRLLDLFALNQHAGPYLTMITKMMSNMFYIVVIMAIVLVSFGTSRKSILSPDEDPSWSLLRDVVFQPYWMIFGEVYAGEIDACSNPETCVPGAFLTPFLQAVYLFIQYIIMVNVLIAFFNNVYFDMSSISRKLWKYNRYRYIMTYQEKPWLPPPLILLSHMTLCLSSMWQKHTKASKRGRTGLKLLLAPNDLKKLHEFEEKCVAGYFRDKNESQQGSQINRIRSAADKAEEMAGILAEVAEKVNIIQDNLRTLDGHLGQLQDLSALAVDTLNLLSATDNHQQEVARLGQSQPITCRHEQVSHSCCLRVGGSVAPSQALPSPKHYRSMPPSLLRGLGPGRQHLSLELPPGSVGPFEVRSKCMLANPEEEDYSFRWPLQRGDSREGVSVECHLSLPHLCAGWRDKGSGEPSRASSPTMPLMRDFQLQPSHEESMEEDDDEEDLHAISRASSHTFLLADSQSDGDRTVGIRNPAFYRLDDGEHFTRRQGLLGRKCAYDLEQSRSLSASVETMAMPDTATSEHGRQTFLMPPQHSHDQRGLSKIFRRQKSFGKKSIKTKAGTPENVKLDEKRGCMHEFDPCRKRKRKVKGLFDRRFRTSVSLTQLKHCESRAATSKRLGQVYQSKALGKQYDTRRSSTFKLTDDLGQHYSAMERNNLMRLAHSIPFTPVSLLGGVEVCIYTLEETEAMSSLGDRSSSISTWLQHGRTAVLQPLAHQEVLDGGLRRATKVVCTWAEGDVLKLGSVYVVKAFRPEVVRIWQKVFPISTSLHLCLREIQQQRAAQKLMQRFNQVKPSSVPYSPRFLDVSLLHWRSDGQWLTVEKNMSGHFRKYNNNTGVEISPSSGLEEAILAFSHWTYEYTNKELLVLDLQGVGVDLTDPSLIRVDDKSSSGEMTFGPANLGDDAIQSFVLKHTCNSCCKKLSLSDMKSFGSQRKLVPAFNEMSSTV</sequence>
<keyword evidence="30" id="KW-0675">Receptor</keyword>
<evidence type="ECO:0000256" key="10">
    <source>
        <dbReference type="ARBA" id="ARBA00022679"/>
    </source>
</evidence>
<keyword evidence="31" id="KW-1185">Reference proteome</keyword>
<dbReference type="SUPFAM" id="SSF56112">
    <property type="entry name" value="Protein kinase-like (PK-like)"/>
    <property type="match status" value="1"/>
</dbReference>
<comment type="catalytic activity">
    <reaction evidence="23">
        <text>Zn(2+)(in) = Zn(2+)(out)</text>
        <dbReference type="Rhea" id="RHEA:29351"/>
        <dbReference type="ChEBI" id="CHEBI:29105"/>
    </reaction>
</comment>
<dbReference type="InterPro" id="IPR032415">
    <property type="entry name" value="TRPM_tetra"/>
</dbReference>
<comment type="catalytic activity">
    <reaction evidence="22">
        <text>Mg(2+)(in) = Mg(2+)(out)</text>
        <dbReference type="Rhea" id="RHEA:29827"/>
        <dbReference type="ChEBI" id="CHEBI:18420"/>
    </reaction>
</comment>
<comment type="caution">
    <text evidence="30">The sequence shown here is derived from an EMBL/GenBank/DDBJ whole genome shotgun (WGS) entry which is preliminary data.</text>
</comment>
<proteinExistence type="inferred from homology"/>
<evidence type="ECO:0000256" key="25">
    <source>
        <dbReference type="ARBA" id="ARBA00047899"/>
    </source>
</evidence>
<dbReference type="OrthoDB" id="301415at2759"/>
<evidence type="ECO:0000256" key="15">
    <source>
        <dbReference type="ARBA" id="ARBA00022837"/>
    </source>
</evidence>
<comment type="catalytic activity">
    <reaction evidence="25">
        <text>L-threonyl-[protein] + ATP = O-phospho-L-threonyl-[protein] + ADP + H(+)</text>
        <dbReference type="Rhea" id="RHEA:46608"/>
        <dbReference type="Rhea" id="RHEA-COMP:11060"/>
        <dbReference type="Rhea" id="RHEA-COMP:11605"/>
        <dbReference type="ChEBI" id="CHEBI:15378"/>
        <dbReference type="ChEBI" id="CHEBI:30013"/>
        <dbReference type="ChEBI" id="CHEBI:30616"/>
        <dbReference type="ChEBI" id="CHEBI:61977"/>
        <dbReference type="ChEBI" id="CHEBI:456216"/>
        <dbReference type="EC" id="2.7.11.1"/>
    </reaction>
</comment>
<dbReference type="Pfam" id="PF25508">
    <property type="entry name" value="TRPM2"/>
    <property type="match status" value="2"/>
</dbReference>
<feature type="transmembrane region" description="Helical" evidence="28">
    <location>
        <begin position="952"/>
        <end position="969"/>
    </location>
</feature>
<evidence type="ECO:0000256" key="20">
    <source>
        <dbReference type="ARBA" id="ARBA00023303"/>
    </source>
</evidence>
<keyword evidence="9" id="KW-0107">Calcium channel</keyword>
<evidence type="ECO:0000256" key="2">
    <source>
        <dbReference type="ARBA" id="ARBA00004651"/>
    </source>
</evidence>
<keyword evidence="7" id="KW-0597">Phosphoprotein</keyword>
<feature type="region of interest" description="Disordered" evidence="27">
    <location>
        <begin position="772"/>
        <end position="791"/>
    </location>
</feature>
<comment type="catalytic activity">
    <reaction evidence="26">
        <text>L-seryl-[protein] + ATP = O-phospho-L-seryl-[protein] + ADP + H(+)</text>
        <dbReference type="Rhea" id="RHEA:17989"/>
        <dbReference type="Rhea" id="RHEA-COMP:9863"/>
        <dbReference type="Rhea" id="RHEA-COMP:11604"/>
        <dbReference type="ChEBI" id="CHEBI:15378"/>
        <dbReference type="ChEBI" id="CHEBI:29999"/>
        <dbReference type="ChEBI" id="CHEBI:30616"/>
        <dbReference type="ChEBI" id="CHEBI:83421"/>
        <dbReference type="ChEBI" id="CHEBI:456216"/>
        <dbReference type="EC" id="2.7.11.1"/>
    </reaction>
</comment>
<dbReference type="InterPro" id="IPR041491">
    <property type="entry name" value="TRPM_SLOG"/>
</dbReference>
<dbReference type="EC" id="2.7.11.1" evidence="3"/>
<feature type="domain" description="Alpha-type protein kinase" evidence="29">
    <location>
        <begin position="1614"/>
        <end position="1846"/>
    </location>
</feature>
<feature type="transmembrane region" description="Helical" evidence="28">
    <location>
        <begin position="818"/>
        <end position="837"/>
    </location>
</feature>
<dbReference type="EMBL" id="RJVU01073043">
    <property type="protein sequence ID" value="ROI27737.1"/>
    <property type="molecule type" value="Genomic_DNA"/>
</dbReference>
<dbReference type="GO" id="GO:0051262">
    <property type="term" value="P:protein tetramerization"/>
    <property type="evidence" value="ECO:0007669"/>
    <property type="project" value="InterPro"/>
</dbReference>
<name>A0A3N0XHI8_ANAGA</name>
<evidence type="ECO:0000256" key="18">
    <source>
        <dbReference type="ARBA" id="ARBA00023136"/>
    </source>
</evidence>
<dbReference type="GO" id="GO:0005524">
    <property type="term" value="F:ATP binding"/>
    <property type="evidence" value="ECO:0007669"/>
    <property type="project" value="InterPro"/>
</dbReference>
<evidence type="ECO:0000313" key="31">
    <source>
        <dbReference type="Proteomes" id="UP000281406"/>
    </source>
</evidence>
<evidence type="ECO:0000256" key="22">
    <source>
        <dbReference type="ARBA" id="ARBA00034269"/>
    </source>
</evidence>
<dbReference type="GO" id="GO:0046872">
    <property type="term" value="F:metal ion binding"/>
    <property type="evidence" value="ECO:0007669"/>
    <property type="project" value="UniProtKB-KW"/>
</dbReference>
<evidence type="ECO:0000256" key="1">
    <source>
        <dbReference type="ARBA" id="ARBA00004123"/>
    </source>
</evidence>
<accession>A0A3N0XHI8</accession>
<dbReference type="Pfam" id="PF02816">
    <property type="entry name" value="Alpha_kinase"/>
    <property type="match status" value="1"/>
</dbReference>
<dbReference type="GO" id="GO:0016324">
    <property type="term" value="C:apical plasma membrane"/>
    <property type="evidence" value="ECO:0007669"/>
    <property type="project" value="TreeGrafter"/>
</dbReference>
<reference evidence="30 31" key="1">
    <citation type="submission" date="2018-10" db="EMBL/GenBank/DDBJ databases">
        <title>Genome assembly for a Yunnan-Guizhou Plateau 3E fish, Anabarilius grahami (Regan), and its evolutionary and genetic applications.</title>
        <authorList>
            <person name="Jiang W."/>
        </authorList>
    </citation>
    <scope>NUCLEOTIDE SEQUENCE [LARGE SCALE GENOMIC DNA]</scope>
    <source>
        <strain evidence="30">AG-KIZ</strain>
        <tissue evidence="30">Muscle</tissue>
    </source>
</reference>
<dbReference type="InterPro" id="IPR037162">
    <property type="entry name" value="TRPM_tetra_sf"/>
</dbReference>
<dbReference type="GO" id="GO:0005262">
    <property type="term" value="F:calcium channel activity"/>
    <property type="evidence" value="ECO:0007669"/>
    <property type="project" value="UniProtKB-KW"/>
</dbReference>
<comment type="subcellular location">
    <subcellularLocation>
        <location evidence="2">Cell membrane</location>
        <topology evidence="2">Multi-pass membrane protein</topology>
    </subcellularLocation>
    <subcellularLocation>
        <location evidence="1">Nucleus</location>
    </subcellularLocation>
</comment>
<evidence type="ECO:0000256" key="12">
    <source>
        <dbReference type="ARBA" id="ARBA00022723"/>
    </source>
</evidence>
<protein>
    <recommendedName>
        <fullName evidence="3">non-specific serine/threonine protein kinase</fullName>
        <ecNumber evidence="3">2.7.11.1</ecNumber>
    </recommendedName>
</protein>
<dbReference type="GO" id="GO:0005634">
    <property type="term" value="C:nucleus"/>
    <property type="evidence" value="ECO:0007669"/>
    <property type="project" value="UniProtKB-SubCell"/>
</dbReference>
<evidence type="ECO:0000256" key="7">
    <source>
        <dbReference type="ARBA" id="ARBA00022553"/>
    </source>
</evidence>
<evidence type="ECO:0000256" key="16">
    <source>
        <dbReference type="ARBA" id="ARBA00022989"/>
    </source>
</evidence>
<dbReference type="Pfam" id="PF16519">
    <property type="entry name" value="TRPM_tetra"/>
    <property type="match status" value="1"/>
</dbReference>
<evidence type="ECO:0000256" key="14">
    <source>
        <dbReference type="ARBA" id="ARBA00022833"/>
    </source>
</evidence>
<comment type="similarity">
    <text evidence="21">In the C-terminal section; belongs to the protein kinase superfamily. Alpha-type protein kinase family. ALPK subfamily.</text>
</comment>
<evidence type="ECO:0000256" key="8">
    <source>
        <dbReference type="ARBA" id="ARBA00022568"/>
    </source>
</evidence>
<keyword evidence="19" id="KW-0539">Nucleus</keyword>
<keyword evidence="16 28" id="KW-1133">Transmembrane helix</keyword>
<keyword evidence="4" id="KW-0813">Transport</keyword>
<dbReference type="Gene3D" id="3.30.200.20">
    <property type="entry name" value="Phosphorylase Kinase, domain 1"/>
    <property type="match status" value="1"/>
</dbReference>
<evidence type="ECO:0000256" key="4">
    <source>
        <dbReference type="ARBA" id="ARBA00022448"/>
    </source>
</evidence>
<dbReference type="Pfam" id="PF18139">
    <property type="entry name" value="LSDAT_euk"/>
    <property type="match status" value="1"/>
</dbReference>
<evidence type="ECO:0000256" key="21">
    <source>
        <dbReference type="ARBA" id="ARBA00025760"/>
    </source>
</evidence>
<dbReference type="GO" id="GO:0004674">
    <property type="term" value="F:protein serine/threonine kinase activity"/>
    <property type="evidence" value="ECO:0007669"/>
    <property type="project" value="UniProtKB-KW"/>
</dbReference>
<evidence type="ECO:0000256" key="3">
    <source>
        <dbReference type="ARBA" id="ARBA00012513"/>
    </source>
</evidence>
<dbReference type="Gene3D" id="3.20.200.10">
    <property type="entry name" value="MHCK/EF2 kinase"/>
    <property type="match status" value="1"/>
</dbReference>
<evidence type="ECO:0000256" key="9">
    <source>
        <dbReference type="ARBA" id="ARBA00022673"/>
    </source>
</evidence>
<keyword evidence="10" id="KW-0808">Transferase</keyword>
<feature type="transmembrane region" description="Helical" evidence="28">
    <location>
        <begin position="885"/>
        <end position="905"/>
    </location>
</feature>
<dbReference type="Pfam" id="PF00520">
    <property type="entry name" value="Ion_trans"/>
    <property type="match status" value="1"/>
</dbReference>
<feature type="transmembrane region" description="Helical" evidence="28">
    <location>
        <begin position="1026"/>
        <end position="1049"/>
    </location>
</feature>
<dbReference type="SMART" id="SM00811">
    <property type="entry name" value="Alpha_kinase"/>
    <property type="match status" value="1"/>
</dbReference>
<dbReference type="Gene3D" id="1.20.5.1010">
    <property type="entry name" value="TRPM, tetramerisation domain"/>
    <property type="match status" value="1"/>
</dbReference>
<evidence type="ECO:0000256" key="5">
    <source>
        <dbReference type="ARBA" id="ARBA00022475"/>
    </source>
</evidence>
<evidence type="ECO:0000256" key="23">
    <source>
        <dbReference type="ARBA" id="ARBA00034634"/>
    </source>
</evidence>
<dbReference type="InterPro" id="IPR004166">
    <property type="entry name" value="a-kinase_dom"/>
</dbReference>
<comment type="catalytic activity">
    <reaction evidence="24">
        <text>Ca(2+)(in) = Ca(2+)(out)</text>
        <dbReference type="Rhea" id="RHEA:29671"/>
        <dbReference type="ChEBI" id="CHEBI:29108"/>
    </reaction>
</comment>
<keyword evidence="15" id="KW-0106">Calcium</keyword>
<evidence type="ECO:0000256" key="13">
    <source>
        <dbReference type="ARBA" id="ARBA00022777"/>
    </source>
</evidence>